<accession>A0A8J9SB12</accession>
<name>A0A8J9SB12_PHATR</name>
<dbReference type="EMBL" id="OU594944">
    <property type="protein sequence ID" value="CAG9288537.1"/>
    <property type="molecule type" value="Genomic_DNA"/>
</dbReference>
<organism evidence="1">
    <name type="scientific">Phaeodactylum tricornutum</name>
    <name type="common">Diatom</name>
    <dbReference type="NCBI Taxonomy" id="2850"/>
    <lineage>
        <taxon>Eukaryota</taxon>
        <taxon>Sar</taxon>
        <taxon>Stramenopiles</taxon>
        <taxon>Ochrophyta</taxon>
        <taxon>Bacillariophyta</taxon>
        <taxon>Bacillariophyceae</taxon>
        <taxon>Bacillariophycidae</taxon>
        <taxon>Naviculales</taxon>
        <taxon>Phaeodactylaceae</taxon>
        <taxon>Phaeodactylum</taxon>
    </lineage>
</organism>
<protein>
    <submittedName>
        <fullName evidence="1">Uncharacterized protein</fullName>
    </submittedName>
</protein>
<proteinExistence type="predicted"/>
<dbReference type="AlphaFoldDB" id="A0A8J9SB12"/>
<dbReference type="Proteomes" id="UP000836788">
    <property type="component" value="Chromosome 3"/>
</dbReference>
<gene>
    <name evidence="1" type="ORF">PTTT1_LOCUS38839</name>
</gene>
<reference evidence="1" key="1">
    <citation type="submission" date="2022-02" db="EMBL/GenBank/DDBJ databases">
        <authorList>
            <person name="Giguere J D."/>
        </authorList>
    </citation>
    <scope>NUCLEOTIDE SEQUENCE</scope>
    <source>
        <strain evidence="1">CCAP 1055/1</strain>
    </source>
</reference>
<sequence length="60" mass="6990">MAVRCFGIIGFHTRTHIGMTETSHEVWFIARFFRMYQSTGYTQRNSCKNGKKDEIPMTNG</sequence>
<evidence type="ECO:0000313" key="1">
    <source>
        <dbReference type="EMBL" id="CAG9288537.1"/>
    </source>
</evidence>